<sequence>MYSNTWTPGFTILCSCVYLAPSPIRVCTCQALVQLHPTPLRPFHHLHQLVFCIATSNFKFKLNGHGSRNDNLFGSIEYLKTWTFFVARSSLNLLIRIFMRDNISFHLPGARSLCLKCPLLFLAPQSTFSNKSRTFSVHSLDKTKWDMNIRLPHSNGTPESRVVCGIALRFLQSWAR</sequence>
<organism evidence="1 2">
    <name type="scientific">Gymnopilus junonius</name>
    <name type="common">Spectacular rustgill mushroom</name>
    <name type="synonym">Gymnopilus spectabilis subsp. junonius</name>
    <dbReference type="NCBI Taxonomy" id="109634"/>
    <lineage>
        <taxon>Eukaryota</taxon>
        <taxon>Fungi</taxon>
        <taxon>Dikarya</taxon>
        <taxon>Basidiomycota</taxon>
        <taxon>Agaricomycotina</taxon>
        <taxon>Agaricomycetes</taxon>
        <taxon>Agaricomycetidae</taxon>
        <taxon>Agaricales</taxon>
        <taxon>Agaricineae</taxon>
        <taxon>Hymenogastraceae</taxon>
        <taxon>Gymnopilus</taxon>
    </lineage>
</organism>
<proteinExistence type="predicted"/>
<dbReference type="Proteomes" id="UP000724874">
    <property type="component" value="Unassembled WGS sequence"/>
</dbReference>
<dbReference type="EMBL" id="JADNYJ010000015">
    <property type="protein sequence ID" value="KAF8907273.1"/>
    <property type="molecule type" value="Genomic_DNA"/>
</dbReference>
<accession>A0A9P5NSM3</accession>
<dbReference type="AlphaFoldDB" id="A0A9P5NSM3"/>
<evidence type="ECO:0000313" key="1">
    <source>
        <dbReference type="EMBL" id="KAF8907273.1"/>
    </source>
</evidence>
<evidence type="ECO:0000313" key="2">
    <source>
        <dbReference type="Proteomes" id="UP000724874"/>
    </source>
</evidence>
<reference evidence="1" key="1">
    <citation type="submission" date="2020-11" db="EMBL/GenBank/DDBJ databases">
        <authorList>
            <consortium name="DOE Joint Genome Institute"/>
            <person name="Ahrendt S."/>
            <person name="Riley R."/>
            <person name="Andreopoulos W."/>
            <person name="LaButti K."/>
            <person name="Pangilinan J."/>
            <person name="Ruiz-duenas F.J."/>
            <person name="Barrasa J.M."/>
            <person name="Sanchez-Garcia M."/>
            <person name="Camarero S."/>
            <person name="Miyauchi S."/>
            <person name="Serrano A."/>
            <person name="Linde D."/>
            <person name="Babiker R."/>
            <person name="Drula E."/>
            <person name="Ayuso-Fernandez I."/>
            <person name="Pacheco R."/>
            <person name="Padilla G."/>
            <person name="Ferreira P."/>
            <person name="Barriuso J."/>
            <person name="Kellner H."/>
            <person name="Castanera R."/>
            <person name="Alfaro M."/>
            <person name="Ramirez L."/>
            <person name="Pisabarro A.G."/>
            <person name="Kuo A."/>
            <person name="Tritt A."/>
            <person name="Lipzen A."/>
            <person name="He G."/>
            <person name="Yan M."/>
            <person name="Ng V."/>
            <person name="Cullen D."/>
            <person name="Martin F."/>
            <person name="Rosso M.-N."/>
            <person name="Henrissat B."/>
            <person name="Hibbett D."/>
            <person name="Martinez A.T."/>
            <person name="Grigoriev I.V."/>
        </authorList>
    </citation>
    <scope>NUCLEOTIDE SEQUENCE</scope>
    <source>
        <strain evidence="1">AH 44721</strain>
    </source>
</reference>
<name>A0A9P5NSM3_GYMJU</name>
<comment type="caution">
    <text evidence="1">The sequence shown here is derived from an EMBL/GenBank/DDBJ whole genome shotgun (WGS) entry which is preliminary data.</text>
</comment>
<keyword evidence="2" id="KW-1185">Reference proteome</keyword>
<protein>
    <submittedName>
        <fullName evidence="1">Uncharacterized protein</fullName>
    </submittedName>
</protein>
<gene>
    <name evidence="1" type="ORF">CPB84DRAFT_295290</name>
</gene>